<name>A0A532V4K0_UNCL8</name>
<evidence type="ECO:0000256" key="5">
    <source>
        <dbReference type="ARBA" id="ARBA00022630"/>
    </source>
</evidence>
<accession>A0A532V4K0</accession>
<dbReference type="Gene3D" id="3.50.50.60">
    <property type="entry name" value="FAD/NAD(P)-binding domain"/>
    <property type="match status" value="2"/>
</dbReference>
<evidence type="ECO:0000256" key="11">
    <source>
        <dbReference type="HAMAP-Rule" id="MF_00129"/>
    </source>
</evidence>
<dbReference type="InterPro" id="IPR036188">
    <property type="entry name" value="FAD/NAD-bd_sf"/>
</dbReference>
<dbReference type="Proteomes" id="UP000319619">
    <property type="component" value="Unassembled WGS sequence"/>
</dbReference>
<feature type="binding site" evidence="11">
    <location>
        <begin position="272"/>
        <end position="286"/>
    </location>
    <ligand>
        <name>NAD(+)</name>
        <dbReference type="ChEBI" id="CHEBI:57540"/>
    </ligand>
</feature>
<feature type="binding site" evidence="11">
    <location>
        <begin position="13"/>
        <end position="18"/>
    </location>
    <ligand>
        <name>FAD</name>
        <dbReference type="ChEBI" id="CHEBI:57692"/>
    </ligand>
</feature>
<dbReference type="InterPro" id="IPR004416">
    <property type="entry name" value="MnmG"/>
</dbReference>
<keyword evidence="6 11" id="KW-0819">tRNA processing</keyword>
<dbReference type="InterPro" id="IPR026904">
    <property type="entry name" value="MnmG_C"/>
</dbReference>
<dbReference type="GO" id="GO:0005737">
    <property type="term" value="C:cytoplasm"/>
    <property type="evidence" value="ECO:0007669"/>
    <property type="project" value="UniProtKB-SubCell"/>
</dbReference>
<sequence>MYPEVDYDVVIVGGGHAGCEAASACARLGVDTLLITQREADLARMSCNPAIGGLAKGHLVKELDALGGIMGWVADRSSIQSRMLNRSKGPAVWSPRVQCDRELYTEGMRRLLGDTSGLDILEDEVADISLSNGAVNGVVTIQSGTINARKVVLCGGTFWNGVIYIGEWQKPAGRIGEDPAVGISDRLEKLGLRRIRLKTGTPPRLDGNTINFNMLERQDGEEEPIWFSSDPPVESLPQRPCFLTYTNEETHDILQGGLDRSPLYTGRIKGVGPRYCPSIEDKIVRFADKNRHQLFIEPEGLQEEEYYINGFATSLPEDVQLKALRTVPGLSDVKMNRPGYAVEYDVFPAEQLSLSLECRIINNLYLAGQINGTSGYEEAAVQGFIAGINAARSILGNDQIVLGRDQAYIGVLIEDLITKIPEEPYRMFTSRAEFRLLLRQDNARQRLLDVAQKIGLVSTRKQQSTKESIDNKDRIIKGLKSTSVLYNGVRMKSAELLKRPEIKLTDLVNFTDFPGEQREFIKIHSQSAFHAEVEIKYNGYLVRQQAQVESFRKMEQLLLPVVMDYESISALSAEARCELNRIRPETLGQASRIPGVRAADVSVLMVLLKKGW</sequence>
<evidence type="ECO:0000256" key="2">
    <source>
        <dbReference type="ARBA" id="ARBA00003717"/>
    </source>
</evidence>
<dbReference type="HAMAP" id="MF_00129">
    <property type="entry name" value="MnmG_GidA"/>
    <property type="match status" value="1"/>
</dbReference>
<reference evidence="13 14" key="1">
    <citation type="submission" date="2017-06" db="EMBL/GenBank/DDBJ databases">
        <title>Novel microbial phyla capable of carbon fixation and sulfur reduction in deep-sea sediments.</title>
        <authorList>
            <person name="Huang J."/>
            <person name="Baker B."/>
            <person name="Wang Y."/>
        </authorList>
    </citation>
    <scope>NUCLEOTIDE SEQUENCE [LARGE SCALE GENOMIC DNA]</scope>
    <source>
        <strain evidence="13">B3_LCP</strain>
    </source>
</reference>
<evidence type="ECO:0000256" key="7">
    <source>
        <dbReference type="ARBA" id="ARBA00022827"/>
    </source>
</evidence>
<comment type="cofactor">
    <cofactor evidence="1 11">
        <name>FAD</name>
        <dbReference type="ChEBI" id="CHEBI:57692"/>
    </cofactor>
</comment>
<dbReference type="InterPro" id="IPR049312">
    <property type="entry name" value="GIDA_C_N"/>
</dbReference>
<evidence type="ECO:0000259" key="12">
    <source>
        <dbReference type="SMART" id="SM01228"/>
    </source>
</evidence>
<comment type="subcellular location">
    <subcellularLocation>
        <location evidence="11">Cytoplasm</location>
    </subcellularLocation>
</comment>
<dbReference type="InterPro" id="IPR044920">
    <property type="entry name" value="MnmG_C_subdom_sf"/>
</dbReference>
<dbReference type="InterPro" id="IPR040131">
    <property type="entry name" value="MnmG_N"/>
</dbReference>
<comment type="caution">
    <text evidence="13">The sequence shown here is derived from an EMBL/GenBank/DDBJ whole genome shotgun (WGS) entry which is preliminary data.</text>
</comment>
<comment type="subunit">
    <text evidence="9 11">Homodimer. Heterotetramer of two MnmE and two MnmG subunits.</text>
</comment>
<evidence type="ECO:0000256" key="9">
    <source>
        <dbReference type="ARBA" id="ARBA00025948"/>
    </source>
</evidence>
<feature type="domain" description="tRNA uridine 5-carboxymethylaminomethyl modification enzyme C-terminal subdomain" evidence="12">
    <location>
        <begin position="535"/>
        <end position="606"/>
    </location>
</feature>
<dbReference type="Pfam" id="PF13932">
    <property type="entry name" value="SAM_GIDA_C"/>
    <property type="match status" value="1"/>
</dbReference>
<gene>
    <name evidence="11" type="primary">mnmG</name>
    <name evidence="11" type="synonym">gidA</name>
    <name evidence="13" type="ORF">CEE37_00210</name>
</gene>
<evidence type="ECO:0000256" key="6">
    <source>
        <dbReference type="ARBA" id="ARBA00022694"/>
    </source>
</evidence>
<evidence type="ECO:0000256" key="1">
    <source>
        <dbReference type="ARBA" id="ARBA00001974"/>
    </source>
</evidence>
<dbReference type="NCBIfam" id="TIGR00136">
    <property type="entry name" value="mnmG_gidA"/>
    <property type="match status" value="1"/>
</dbReference>
<evidence type="ECO:0000313" key="13">
    <source>
        <dbReference type="EMBL" id="TKJ42134.1"/>
    </source>
</evidence>
<dbReference type="PANTHER" id="PTHR11806:SF0">
    <property type="entry name" value="PROTEIN MTO1 HOMOLOG, MITOCHONDRIAL"/>
    <property type="match status" value="1"/>
</dbReference>
<evidence type="ECO:0000256" key="3">
    <source>
        <dbReference type="ARBA" id="ARBA00007653"/>
    </source>
</evidence>
<keyword evidence="8 11" id="KW-0520">NAD</keyword>
<evidence type="ECO:0000256" key="10">
    <source>
        <dbReference type="ARBA" id="ARBA00031800"/>
    </source>
</evidence>
<dbReference type="EMBL" id="NJBN01000001">
    <property type="protein sequence ID" value="TKJ42134.1"/>
    <property type="molecule type" value="Genomic_DNA"/>
</dbReference>
<dbReference type="InterPro" id="IPR020595">
    <property type="entry name" value="MnmG-rel_CS"/>
</dbReference>
<dbReference type="InterPro" id="IPR002218">
    <property type="entry name" value="MnmG-rel"/>
</dbReference>
<dbReference type="Gene3D" id="1.10.150.570">
    <property type="entry name" value="GidA associated domain, C-terminal subdomain"/>
    <property type="match status" value="1"/>
</dbReference>
<dbReference type="AlphaFoldDB" id="A0A532V4K0"/>
<evidence type="ECO:0000313" key="14">
    <source>
        <dbReference type="Proteomes" id="UP000319619"/>
    </source>
</evidence>
<dbReference type="GO" id="GO:0002098">
    <property type="term" value="P:tRNA wobble uridine modification"/>
    <property type="evidence" value="ECO:0007669"/>
    <property type="project" value="InterPro"/>
</dbReference>
<keyword evidence="11" id="KW-0963">Cytoplasm</keyword>
<dbReference type="PROSITE" id="PS01280">
    <property type="entry name" value="GIDA_1"/>
    <property type="match status" value="1"/>
</dbReference>
<dbReference type="Pfam" id="PF01134">
    <property type="entry name" value="GIDA"/>
    <property type="match status" value="1"/>
</dbReference>
<comment type="caution">
    <text evidence="11">Lacks conserved residue(s) required for the propagation of feature annotation.</text>
</comment>
<dbReference type="GO" id="GO:0050660">
    <property type="term" value="F:flavin adenine dinucleotide binding"/>
    <property type="evidence" value="ECO:0007669"/>
    <property type="project" value="UniProtKB-UniRule"/>
</dbReference>
<comment type="similarity">
    <text evidence="3 11">Belongs to the MnmG family.</text>
</comment>
<evidence type="ECO:0000256" key="8">
    <source>
        <dbReference type="ARBA" id="ARBA00023027"/>
    </source>
</evidence>
<dbReference type="SUPFAM" id="SSF51905">
    <property type="entry name" value="FAD/NAD(P)-binding domain"/>
    <property type="match status" value="1"/>
</dbReference>
<protein>
    <recommendedName>
        <fullName evidence="4 11">tRNA uridine 5-carboxymethylaminomethyl modification enzyme MnmG</fullName>
    </recommendedName>
    <alternativeName>
        <fullName evidence="10 11">Glucose-inhibited division protein A</fullName>
    </alternativeName>
</protein>
<keyword evidence="7 11" id="KW-0274">FAD</keyword>
<dbReference type="InterPro" id="IPR047001">
    <property type="entry name" value="MnmG_C_subdom"/>
</dbReference>
<dbReference type="GO" id="GO:0030488">
    <property type="term" value="P:tRNA methylation"/>
    <property type="evidence" value="ECO:0007669"/>
    <property type="project" value="TreeGrafter"/>
</dbReference>
<dbReference type="FunFam" id="1.10.150.570:FF:000001">
    <property type="entry name" value="tRNA uridine 5-carboxymethylaminomethyl modification enzyme MnmG"/>
    <property type="match status" value="1"/>
</dbReference>
<dbReference type="Pfam" id="PF21680">
    <property type="entry name" value="GIDA_C_1st"/>
    <property type="match status" value="1"/>
</dbReference>
<dbReference type="SMART" id="SM01228">
    <property type="entry name" value="GIDA_assoc_3"/>
    <property type="match status" value="1"/>
</dbReference>
<proteinExistence type="inferred from homology"/>
<comment type="function">
    <text evidence="2 11">NAD-binding protein involved in the addition of a carboxymethylaminomethyl (cmnm) group at the wobble position (U34) of certain tRNAs, forming tRNA-cmnm(5)s(2)U34.</text>
</comment>
<organism evidence="13 14">
    <name type="scientific">candidate division LCP-89 bacterium B3_LCP</name>
    <dbReference type="NCBI Taxonomy" id="2012998"/>
    <lineage>
        <taxon>Bacteria</taxon>
        <taxon>Pseudomonadati</taxon>
        <taxon>Bacteria division LCP-89</taxon>
    </lineage>
</organism>
<dbReference type="FunFam" id="3.50.50.60:FF:000002">
    <property type="entry name" value="tRNA uridine 5-carboxymethylaminomethyl modification enzyme MnmG"/>
    <property type="match status" value="1"/>
</dbReference>
<dbReference type="PANTHER" id="PTHR11806">
    <property type="entry name" value="GLUCOSE INHIBITED DIVISION PROTEIN A"/>
    <property type="match status" value="1"/>
</dbReference>
<evidence type="ECO:0000256" key="4">
    <source>
        <dbReference type="ARBA" id="ARBA00020461"/>
    </source>
</evidence>
<keyword evidence="5 11" id="KW-0285">Flavoprotein</keyword>